<comment type="similarity">
    <text evidence="1">Belongs to the 'phage' integrase family.</text>
</comment>
<reference evidence="8 9" key="1">
    <citation type="journal article" date="2010" name="Proc. Natl. Acad. Sci. U.S.A.">
        <title>A Nitrospira metagenome illuminates the physiology and evolution of globally important nitrite-oxidizing bacteria.</title>
        <authorList>
            <person name="Lucker S."/>
            <person name="Wagner M."/>
            <person name="Maixner F."/>
            <person name="Pelletier E."/>
            <person name="Koch H."/>
            <person name="Vacherie B."/>
            <person name="Rattei T."/>
            <person name="Sinninghe Damste J."/>
            <person name="Spieck E."/>
            <person name="Le Paslier D."/>
            <person name="Daims H."/>
        </authorList>
    </citation>
    <scope>NUCLEOTIDE SEQUENCE [LARGE SCALE GENOMIC DNA]</scope>
</reference>
<dbReference type="AlphaFoldDB" id="D8PIZ4"/>
<gene>
    <name evidence="8" type="ORF">NIDE3547</name>
</gene>
<dbReference type="GO" id="GO:0015074">
    <property type="term" value="P:DNA integration"/>
    <property type="evidence" value="ECO:0007669"/>
    <property type="project" value="UniProtKB-KW"/>
</dbReference>
<feature type="domain" description="Tyr recombinase" evidence="6">
    <location>
        <begin position="161"/>
        <end position="332"/>
    </location>
</feature>
<dbReference type="Pfam" id="PF24624">
    <property type="entry name" value="Int_N"/>
    <property type="match status" value="1"/>
</dbReference>
<keyword evidence="9" id="KW-1185">Reference proteome</keyword>
<dbReference type="STRING" id="330214.NIDE3547"/>
<evidence type="ECO:0000256" key="3">
    <source>
        <dbReference type="ARBA" id="ARBA00023125"/>
    </source>
</evidence>
<dbReference type="Gene3D" id="1.10.150.130">
    <property type="match status" value="1"/>
</dbReference>
<dbReference type="HOGENOM" id="CLU_027562_17_7_0"/>
<dbReference type="OrthoDB" id="9789256at2"/>
<evidence type="ECO:0000259" key="7">
    <source>
        <dbReference type="PROSITE" id="PS51900"/>
    </source>
</evidence>
<dbReference type="InterPro" id="IPR044068">
    <property type="entry name" value="CB"/>
</dbReference>
<dbReference type="InterPro" id="IPR050090">
    <property type="entry name" value="Tyrosine_recombinase_XerCD"/>
</dbReference>
<dbReference type="CDD" id="cd00796">
    <property type="entry name" value="INT_Rci_Hp1_C"/>
    <property type="match status" value="1"/>
</dbReference>
<dbReference type="GO" id="GO:0006310">
    <property type="term" value="P:DNA recombination"/>
    <property type="evidence" value="ECO:0007669"/>
    <property type="project" value="UniProtKB-KW"/>
</dbReference>
<evidence type="ECO:0000259" key="6">
    <source>
        <dbReference type="PROSITE" id="PS51898"/>
    </source>
</evidence>
<keyword evidence="3 5" id="KW-0238">DNA-binding</keyword>
<dbReference type="PANTHER" id="PTHR30349">
    <property type="entry name" value="PHAGE INTEGRASE-RELATED"/>
    <property type="match status" value="1"/>
</dbReference>
<keyword evidence="4" id="KW-0233">DNA recombination</keyword>
<feature type="domain" description="Core-binding (CB)" evidence="7">
    <location>
        <begin position="58"/>
        <end position="139"/>
    </location>
</feature>
<protein>
    <submittedName>
        <fullName evidence="8">Putative Phage integrase</fullName>
    </submittedName>
</protein>
<dbReference type="PROSITE" id="PS51900">
    <property type="entry name" value="CB"/>
    <property type="match status" value="1"/>
</dbReference>
<accession>D8PIZ4</accession>
<dbReference type="PANTHER" id="PTHR30349:SF64">
    <property type="entry name" value="PROPHAGE INTEGRASE INTD-RELATED"/>
    <property type="match status" value="1"/>
</dbReference>
<dbReference type="Gene3D" id="1.10.443.10">
    <property type="entry name" value="Intergrase catalytic core"/>
    <property type="match status" value="1"/>
</dbReference>
<evidence type="ECO:0000256" key="1">
    <source>
        <dbReference type="ARBA" id="ARBA00008857"/>
    </source>
</evidence>
<dbReference type="EMBL" id="FP929003">
    <property type="protein sequence ID" value="CBK43231.1"/>
    <property type="molecule type" value="Genomic_DNA"/>
</dbReference>
<dbReference type="KEGG" id="nde:NIDE3547"/>
<evidence type="ECO:0000256" key="2">
    <source>
        <dbReference type="ARBA" id="ARBA00022908"/>
    </source>
</evidence>
<proteinExistence type="inferred from homology"/>
<sequence length="361" mass="42174">MGLFKRNKVWWMSFIHNGRQVRRSTDTTDRRLAEAILAKVRVKLIEGRHFDRLEEENRTFQEMMERYVAERATLKAPKSRLRDQAALNHLLPVFGQKLLSEISPKQLASYKAQRRIEQAAPATINKELQLVRHAFNLAMREWEWCRENPMHRVSLEQVRNEVDRWLTPEEEDRLMAASSPWLREIIVFALNTGMRQGEILNLQWQDVDFSRGTLIVMQSKNGTRRTIPLNTKVYELLASKQAATGLSRGPVFKTPLGNLLQVRFLVREFCEARNRAGIPDFRFHDMRHTFATRLVQRGVDLYKVQRLLGHKTNLMTQRYAHHSPESLREGVKVLDECQPERFSTNLAHGAVSEYFRGLQSS</sequence>
<dbReference type="eggNOG" id="COG0582">
    <property type="taxonomic scope" value="Bacteria"/>
</dbReference>
<dbReference type="SUPFAM" id="SSF56349">
    <property type="entry name" value="DNA breaking-rejoining enzymes"/>
    <property type="match status" value="1"/>
</dbReference>
<dbReference type="InterPro" id="IPR057084">
    <property type="entry name" value="Int_N"/>
</dbReference>
<evidence type="ECO:0000256" key="5">
    <source>
        <dbReference type="PROSITE-ProRule" id="PRU01248"/>
    </source>
</evidence>
<dbReference type="PROSITE" id="PS51898">
    <property type="entry name" value="TYR_RECOMBINASE"/>
    <property type="match status" value="1"/>
</dbReference>
<dbReference type="GO" id="GO:0003677">
    <property type="term" value="F:DNA binding"/>
    <property type="evidence" value="ECO:0007669"/>
    <property type="project" value="UniProtKB-UniRule"/>
</dbReference>
<organism evidence="8 9">
    <name type="scientific">Nitrospira defluvii</name>
    <dbReference type="NCBI Taxonomy" id="330214"/>
    <lineage>
        <taxon>Bacteria</taxon>
        <taxon>Pseudomonadati</taxon>
        <taxon>Nitrospirota</taxon>
        <taxon>Nitrospiria</taxon>
        <taxon>Nitrospirales</taxon>
        <taxon>Nitrospiraceae</taxon>
        <taxon>Nitrospira</taxon>
    </lineage>
</organism>
<dbReference type="Pfam" id="PF00589">
    <property type="entry name" value="Phage_integrase"/>
    <property type="match status" value="1"/>
</dbReference>
<evidence type="ECO:0000313" key="8">
    <source>
        <dbReference type="EMBL" id="CBK43231.1"/>
    </source>
</evidence>
<evidence type="ECO:0000256" key="4">
    <source>
        <dbReference type="ARBA" id="ARBA00023172"/>
    </source>
</evidence>
<dbReference type="Proteomes" id="UP000001660">
    <property type="component" value="Chromosome"/>
</dbReference>
<dbReference type="InterPro" id="IPR013762">
    <property type="entry name" value="Integrase-like_cat_sf"/>
</dbReference>
<dbReference type="InterPro" id="IPR010998">
    <property type="entry name" value="Integrase_recombinase_N"/>
</dbReference>
<evidence type="ECO:0000313" key="9">
    <source>
        <dbReference type="Proteomes" id="UP000001660"/>
    </source>
</evidence>
<dbReference type="InterPro" id="IPR011010">
    <property type="entry name" value="DNA_brk_join_enz"/>
</dbReference>
<keyword evidence="2" id="KW-0229">DNA integration</keyword>
<name>D8PIZ4_9BACT</name>
<dbReference type="InterPro" id="IPR002104">
    <property type="entry name" value="Integrase_catalytic"/>
</dbReference>